<keyword evidence="7 15" id="KW-0812">Transmembrane</keyword>
<feature type="domain" description="Glycosyl transferase 64" evidence="16">
    <location>
        <begin position="330"/>
        <end position="568"/>
    </location>
</feature>
<evidence type="ECO:0000259" key="17">
    <source>
        <dbReference type="Pfam" id="PF24793"/>
    </source>
</evidence>
<evidence type="ECO:0000256" key="2">
    <source>
        <dbReference type="ARBA" id="ARBA00004141"/>
    </source>
</evidence>
<evidence type="ECO:0000256" key="13">
    <source>
        <dbReference type="ARBA" id="ARBA00058450"/>
    </source>
</evidence>
<gene>
    <name evidence="18" type="ORF">A4U43_C07F28390</name>
</gene>
<accession>A0A5P1EKS9</accession>
<dbReference type="InterPro" id="IPR056442">
    <property type="entry name" value="GINT1_N"/>
</dbReference>
<dbReference type="Proteomes" id="UP000243459">
    <property type="component" value="Chromosome 7"/>
</dbReference>
<dbReference type="Gene3D" id="3.90.550.10">
    <property type="entry name" value="Spore Coat Polysaccharide Biosynthesis Protein SpsA, Chain A"/>
    <property type="match status" value="1"/>
</dbReference>
<evidence type="ECO:0000256" key="5">
    <source>
        <dbReference type="ARBA" id="ARBA00008700"/>
    </source>
</evidence>
<dbReference type="Gramene" id="ONK64650">
    <property type="protein sequence ID" value="ONK64650"/>
    <property type="gene ID" value="A4U43_C07F28390"/>
</dbReference>
<dbReference type="GO" id="GO:0016757">
    <property type="term" value="F:glycosyltransferase activity"/>
    <property type="evidence" value="ECO:0007669"/>
    <property type="project" value="InterPro"/>
</dbReference>
<keyword evidence="9 15" id="KW-1133">Transmembrane helix</keyword>
<comment type="pathway">
    <text evidence="4">Lipid metabolism.</text>
</comment>
<evidence type="ECO:0000256" key="8">
    <source>
        <dbReference type="ARBA" id="ARBA00022723"/>
    </source>
</evidence>
<dbReference type="OrthoDB" id="5954868at2759"/>
<evidence type="ECO:0000256" key="7">
    <source>
        <dbReference type="ARBA" id="ARBA00022692"/>
    </source>
</evidence>
<evidence type="ECO:0000313" key="18">
    <source>
        <dbReference type="EMBL" id="ONK64650.1"/>
    </source>
</evidence>
<dbReference type="GO" id="GO:0016020">
    <property type="term" value="C:membrane"/>
    <property type="evidence" value="ECO:0007669"/>
    <property type="project" value="UniProtKB-SubCell"/>
</dbReference>
<comment type="subcellular location">
    <subcellularLocation>
        <location evidence="2">Membrane</location>
        <topology evidence="2">Multi-pass membrane protein</topology>
    </subcellularLocation>
</comment>
<organism evidence="18 19">
    <name type="scientific">Asparagus officinalis</name>
    <name type="common">Garden asparagus</name>
    <dbReference type="NCBI Taxonomy" id="4686"/>
    <lineage>
        <taxon>Eukaryota</taxon>
        <taxon>Viridiplantae</taxon>
        <taxon>Streptophyta</taxon>
        <taxon>Embryophyta</taxon>
        <taxon>Tracheophyta</taxon>
        <taxon>Spermatophyta</taxon>
        <taxon>Magnoliopsida</taxon>
        <taxon>Liliopsida</taxon>
        <taxon>Asparagales</taxon>
        <taxon>Asparagaceae</taxon>
        <taxon>Asparagoideae</taxon>
        <taxon>Asparagus</taxon>
    </lineage>
</organism>
<comment type="cofactor">
    <cofactor evidence="1">
        <name>Mn(2+)</name>
        <dbReference type="ChEBI" id="CHEBI:29035"/>
    </cofactor>
</comment>
<evidence type="ECO:0000256" key="1">
    <source>
        <dbReference type="ARBA" id="ARBA00001936"/>
    </source>
</evidence>
<dbReference type="PANTHER" id="PTHR48261:SF6">
    <property type="entry name" value="GLYCOSYLTRANSFERASE FAMILY PROTEIN"/>
    <property type="match status" value="1"/>
</dbReference>
<dbReference type="FunFam" id="2.115.10.20:FF:000004">
    <property type="entry name" value="Glucosamine inositolphosphorylceramide transferase 1"/>
    <property type="match status" value="1"/>
</dbReference>
<evidence type="ECO:0000256" key="12">
    <source>
        <dbReference type="ARBA" id="ARBA00023211"/>
    </source>
</evidence>
<evidence type="ECO:0000313" key="19">
    <source>
        <dbReference type="Proteomes" id="UP000243459"/>
    </source>
</evidence>
<dbReference type="InterPro" id="IPR015338">
    <property type="entry name" value="GT64_dom"/>
</dbReference>
<dbReference type="FunFam" id="3.90.550.10:FF:000095">
    <property type="entry name" value="Glycosyltransferase family protein 64 protein C5"/>
    <property type="match status" value="1"/>
</dbReference>
<evidence type="ECO:0000256" key="11">
    <source>
        <dbReference type="ARBA" id="ARBA00023157"/>
    </source>
</evidence>
<keyword evidence="12" id="KW-0464">Manganese</keyword>
<keyword evidence="6" id="KW-0808">Transferase</keyword>
<dbReference type="InterPro" id="IPR023296">
    <property type="entry name" value="Glyco_hydro_beta-prop_sf"/>
</dbReference>
<feature type="transmembrane region" description="Helical" evidence="15">
    <location>
        <begin position="291"/>
        <end position="312"/>
    </location>
</feature>
<evidence type="ECO:0000259" key="16">
    <source>
        <dbReference type="Pfam" id="PF09258"/>
    </source>
</evidence>
<evidence type="ECO:0000256" key="15">
    <source>
        <dbReference type="SAM" id="Phobius"/>
    </source>
</evidence>
<feature type="domain" description="Glucosamine inositolphosphorylceramide transferase 1 N-terminal" evidence="17">
    <location>
        <begin position="5"/>
        <end position="196"/>
    </location>
</feature>
<dbReference type="InterPro" id="IPR004263">
    <property type="entry name" value="Exostosin"/>
</dbReference>
<dbReference type="Pfam" id="PF24793">
    <property type="entry name" value="GINT1_N"/>
    <property type="match status" value="1"/>
</dbReference>
<dbReference type="EMBL" id="CM007387">
    <property type="protein sequence ID" value="ONK64650.1"/>
    <property type="molecule type" value="Genomic_DNA"/>
</dbReference>
<dbReference type="AlphaFoldDB" id="A0A5P1EKS9"/>
<evidence type="ECO:0000256" key="6">
    <source>
        <dbReference type="ARBA" id="ARBA00022679"/>
    </source>
</evidence>
<dbReference type="Pfam" id="PF09258">
    <property type="entry name" value="Glyco_transf_64"/>
    <property type="match status" value="1"/>
</dbReference>
<evidence type="ECO:0000256" key="10">
    <source>
        <dbReference type="ARBA" id="ARBA00023136"/>
    </source>
</evidence>
<feature type="transmembrane region" description="Helical" evidence="15">
    <location>
        <begin position="207"/>
        <end position="231"/>
    </location>
</feature>
<proteinExistence type="inferred from homology"/>
<evidence type="ECO:0000256" key="3">
    <source>
        <dbReference type="ARBA" id="ARBA00004991"/>
    </source>
</evidence>
<comment type="pathway">
    <text evidence="3">Sphingolipid metabolism.</text>
</comment>
<dbReference type="Gene3D" id="2.115.10.20">
    <property type="entry name" value="Glycosyl hydrolase domain, family 43"/>
    <property type="match status" value="1"/>
</dbReference>
<name>A0A5P1EKS9_ASPOF</name>
<comment type="function">
    <text evidence="13">Essential protein. Glycosyltransferase that mediates the glycosylation of glycosylinositol phosphorylceramides (GIPCs), the major sphingolipids in the plasma membrane; acts as a HexN(Ac)-specific GIPC sugar transferase. Responsible for the glycosylation of a subgroup of GIPCs found in seeds and pollen that contain GlcNAc and GlcN (GlcN(Ac)). Maybe involved in the maintenance of cell-cell adhesion.</text>
</comment>
<keyword evidence="10 15" id="KW-0472">Membrane</keyword>
<keyword evidence="19" id="KW-1185">Reference proteome</keyword>
<comment type="similarity">
    <text evidence="5">Belongs to the glycosyltransferase 64 family.</text>
</comment>
<sequence length="577" mass="66071">MASFLSLCFQPSESSKIYMVPEGRKKGELRLYRALEFPLKWKFEKVVLSKPLIDSLIVEYNAYYWLFGSDFSAFGAKKNGELEIWYSDSPLGPWKAHKQNPVYNKDRSLGARNAGRPFMYKGDLYRPGQDCGETYGRRLRLFKVTTLTTTKYEEAEVVFGFQEPKKGRNSWNGARYHHLDVQMLPSGKWIAMMDGDRASSGDSVRRLMSGCTAFGAAVILVILTGVLMSAIDCVPQINRCLPISGKRSDAIDQKEQLDHLYSKLRWFLAHLNKLASPLQGKIKTNTWSGRVVLTLIFLIVVSLTCIGTRYIYGGNGAEEPYSVKEHYSQFTMLTMTYDARLWNLKMSVEHYSRCSSVREIVVAWNKGQAPNISDFDSAVPLRIRVEDKNSLNNRFKPDPLIKTRAILELDDDIMMTCDDVERGFKVWRDHPERIVGFYPRLAEGSPLQYRDEKYSRKKKGYNMILTGAAFVDKGLAFERYWSKEASKGRDMVDKFFNCEDVLLNFLYANASASTKAVEYVRPSWAIDTSKLKGVAISRNTQAHYNVRSECIARFTKLYGNLATNIWEFNSRKDGWDV</sequence>
<dbReference type="GO" id="GO:0046872">
    <property type="term" value="F:metal ion binding"/>
    <property type="evidence" value="ECO:0007669"/>
    <property type="project" value="UniProtKB-KW"/>
</dbReference>
<keyword evidence="8" id="KW-0479">Metal-binding</keyword>
<protein>
    <recommendedName>
        <fullName evidence="14">Glucosamine inositolphosphorylceramide transferase 1</fullName>
    </recommendedName>
</protein>
<evidence type="ECO:0000256" key="14">
    <source>
        <dbReference type="ARBA" id="ARBA00069035"/>
    </source>
</evidence>
<dbReference type="SUPFAM" id="SSF75005">
    <property type="entry name" value="Arabinanase/levansucrase/invertase"/>
    <property type="match status" value="1"/>
</dbReference>
<dbReference type="InterPro" id="IPR029044">
    <property type="entry name" value="Nucleotide-diphossugar_trans"/>
</dbReference>
<keyword evidence="11" id="KW-1015">Disulfide bond</keyword>
<dbReference type="PANTHER" id="PTHR48261">
    <property type="entry name" value="ACETYLGLUCOSAMINYLTRANSFERASE"/>
    <property type="match status" value="1"/>
</dbReference>
<dbReference type="SUPFAM" id="SSF53448">
    <property type="entry name" value="Nucleotide-diphospho-sugar transferases"/>
    <property type="match status" value="1"/>
</dbReference>
<evidence type="ECO:0000256" key="4">
    <source>
        <dbReference type="ARBA" id="ARBA00005189"/>
    </source>
</evidence>
<dbReference type="OMA" id="RWEFGER"/>
<evidence type="ECO:0000256" key="9">
    <source>
        <dbReference type="ARBA" id="ARBA00022989"/>
    </source>
</evidence>
<reference evidence="19" key="1">
    <citation type="journal article" date="2017" name="Nat. Commun.">
        <title>The asparagus genome sheds light on the origin and evolution of a young Y chromosome.</title>
        <authorList>
            <person name="Harkess A."/>
            <person name="Zhou J."/>
            <person name="Xu C."/>
            <person name="Bowers J.E."/>
            <person name="Van der Hulst R."/>
            <person name="Ayyampalayam S."/>
            <person name="Mercati F."/>
            <person name="Riccardi P."/>
            <person name="McKain M.R."/>
            <person name="Kakrana A."/>
            <person name="Tang H."/>
            <person name="Ray J."/>
            <person name="Groenendijk J."/>
            <person name="Arikit S."/>
            <person name="Mathioni S.M."/>
            <person name="Nakano M."/>
            <person name="Shan H."/>
            <person name="Telgmann-Rauber A."/>
            <person name="Kanno A."/>
            <person name="Yue Z."/>
            <person name="Chen H."/>
            <person name="Li W."/>
            <person name="Chen Y."/>
            <person name="Xu X."/>
            <person name="Zhang Y."/>
            <person name="Luo S."/>
            <person name="Chen H."/>
            <person name="Gao J."/>
            <person name="Mao Z."/>
            <person name="Pires J.C."/>
            <person name="Luo M."/>
            <person name="Kudrna D."/>
            <person name="Wing R.A."/>
            <person name="Meyers B.C."/>
            <person name="Yi K."/>
            <person name="Kong H."/>
            <person name="Lavrijsen P."/>
            <person name="Sunseri F."/>
            <person name="Falavigna A."/>
            <person name="Ye Y."/>
            <person name="Leebens-Mack J.H."/>
            <person name="Chen G."/>
        </authorList>
    </citation>
    <scope>NUCLEOTIDE SEQUENCE [LARGE SCALE GENOMIC DNA]</scope>
    <source>
        <strain evidence="19">cv. DH0086</strain>
    </source>
</reference>